<name>A0A8S8ZYV5_SORMA</name>
<dbReference type="Gene3D" id="1.10.630.10">
    <property type="entry name" value="Cytochrome P450"/>
    <property type="match status" value="1"/>
</dbReference>
<evidence type="ECO:0000256" key="6">
    <source>
        <dbReference type="ARBA" id="ARBA00023002"/>
    </source>
</evidence>
<keyword evidence="4" id="KW-0349">Heme</keyword>
<evidence type="ECO:0000256" key="8">
    <source>
        <dbReference type="ARBA" id="ARBA00023033"/>
    </source>
</evidence>
<dbReference type="CDD" id="cd11041">
    <property type="entry name" value="CYP503A1-like"/>
    <property type="match status" value="1"/>
</dbReference>
<dbReference type="Proteomes" id="UP000433876">
    <property type="component" value="Unassembled WGS sequence"/>
</dbReference>
<evidence type="ECO:0008006" key="12">
    <source>
        <dbReference type="Google" id="ProtNLM"/>
    </source>
</evidence>
<sequence length="281" mass="31357">MHAHTADNLELDYTTPKPDVANNAIHHVLILNNLTKQIGNLIPSVVEEVVWAFDKHWGSGTEYKEVCVYETAQRIVGPATNCALVGKPLCRNLESLDTAMAYAQAVPLTATILRFVWEPIPDEARQQDPEAHKVTDEPNDFLQWTIRQAKQMGDPYLWSPTTLTVRIMILNFAALHTTSFAITHALLDLVASKQEYIDELRDEVESVLAEHNGEWNKRALAQMVKIDSVLRESQRMNSPMSVGLTRNVTAKEGITTPSGVKIPYAATVCVPGFTVMHDDEV</sequence>
<dbReference type="GO" id="GO:0004497">
    <property type="term" value="F:monooxygenase activity"/>
    <property type="evidence" value="ECO:0007669"/>
    <property type="project" value="InterPro"/>
</dbReference>
<evidence type="ECO:0000256" key="5">
    <source>
        <dbReference type="ARBA" id="ARBA00022723"/>
    </source>
</evidence>
<comment type="cofactor">
    <cofactor evidence="1">
        <name>heme</name>
        <dbReference type="ChEBI" id="CHEBI:30413"/>
    </cofactor>
</comment>
<gene>
    <name evidence="10" type="ORF">SMACR_05069</name>
</gene>
<keyword evidence="8" id="KW-0503">Monooxygenase</keyword>
<organism evidence="10 11">
    <name type="scientific">Sordaria macrospora</name>
    <dbReference type="NCBI Taxonomy" id="5147"/>
    <lineage>
        <taxon>Eukaryota</taxon>
        <taxon>Fungi</taxon>
        <taxon>Dikarya</taxon>
        <taxon>Ascomycota</taxon>
        <taxon>Pezizomycotina</taxon>
        <taxon>Sordariomycetes</taxon>
        <taxon>Sordariomycetidae</taxon>
        <taxon>Sordariales</taxon>
        <taxon>Sordariaceae</taxon>
        <taxon>Sordaria</taxon>
    </lineage>
</organism>
<keyword evidence="6" id="KW-0560">Oxidoreductase</keyword>
<protein>
    <recommendedName>
        <fullName evidence="12">Cytochrome P450</fullName>
    </recommendedName>
</protein>
<comment type="caution">
    <text evidence="10">The sequence shown here is derived from an EMBL/GenBank/DDBJ whole genome shotgun (WGS) entry which is preliminary data.</text>
</comment>
<evidence type="ECO:0000313" key="11">
    <source>
        <dbReference type="Proteomes" id="UP000433876"/>
    </source>
</evidence>
<proteinExistence type="inferred from homology"/>
<evidence type="ECO:0000256" key="9">
    <source>
        <dbReference type="ARBA" id="ARBA00023194"/>
    </source>
</evidence>
<dbReference type="GO" id="GO:0020037">
    <property type="term" value="F:heme binding"/>
    <property type="evidence" value="ECO:0007669"/>
    <property type="project" value="InterPro"/>
</dbReference>
<keyword evidence="9" id="KW-0045">Antibiotic biosynthesis</keyword>
<dbReference type="Pfam" id="PF00067">
    <property type="entry name" value="p450"/>
    <property type="match status" value="1"/>
</dbReference>
<dbReference type="GO" id="GO:0005506">
    <property type="term" value="F:iron ion binding"/>
    <property type="evidence" value="ECO:0007669"/>
    <property type="project" value="InterPro"/>
</dbReference>
<keyword evidence="5" id="KW-0479">Metal-binding</keyword>
<evidence type="ECO:0000256" key="7">
    <source>
        <dbReference type="ARBA" id="ARBA00023004"/>
    </source>
</evidence>
<dbReference type="InterPro" id="IPR036396">
    <property type="entry name" value="Cyt_P450_sf"/>
</dbReference>
<evidence type="ECO:0000256" key="3">
    <source>
        <dbReference type="ARBA" id="ARBA00010617"/>
    </source>
</evidence>
<dbReference type="AlphaFoldDB" id="A0A8S8ZYV5"/>
<comment type="pathway">
    <text evidence="2">Antibiotic biosynthesis.</text>
</comment>
<dbReference type="InterPro" id="IPR001128">
    <property type="entry name" value="Cyt_P450"/>
</dbReference>
<keyword evidence="7" id="KW-0408">Iron</keyword>
<accession>A0A8S8ZYV5</accession>
<dbReference type="PANTHER" id="PTHR46206:SF1">
    <property type="entry name" value="P450, PUTATIVE (EUROFUNG)-RELATED"/>
    <property type="match status" value="1"/>
</dbReference>
<dbReference type="SUPFAM" id="SSF48264">
    <property type="entry name" value="Cytochrome P450"/>
    <property type="match status" value="1"/>
</dbReference>
<comment type="similarity">
    <text evidence="3">Belongs to the cytochrome P450 family.</text>
</comment>
<dbReference type="GO" id="GO:0017000">
    <property type="term" value="P:antibiotic biosynthetic process"/>
    <property type="evidence" value="ECO:0007669"/>
    <property type="project" value="UniProtKB-KW"/>
</dbReference>
<evidence type="ECO:0000256" key="2">
    <source>
        <dbReference type="ARBA" id="ARBA00004792"/>
    </source>
</evidence>
<dbReference type="PANTHER" id="PTHR46206">
    <property type="entry name" value="CYTOCHROME P450"/>
    <property type="match status" value="1"/>
</dbReference>
<evidence type="ECO:0000313" key="10">
    <source>
        <dbReference type="EMBL" id="KAA8633495.1"/>
    </source>
</evidence>
<dbReference type="EMBL" id="NMPR01000036">
    <property type="protein sequence ID" value="KAA8633495.1"/>
    <property type="molecule type" value="Genomic_DNA"/>
</dbReference>
<evidence type="ECO:0000256" key="1">
    <source>
        <dbReference type="ARBA" id="ARBA00001971"/>
    </source>
</evidence>
<reference evidence="10 11" key="1">
    <citation type="submission" date="2017-07" db="EMBL/GenBank/DDBJ databases">
        <title>Genome sequence of the Sordaria macrospora wild type strain R19027.</title>
        <authorList>
            <person name="Nowrousian M."/>
            <person name="Teichert I."/>
            <person name="Kueck U."/>
        </authorList>
    </citation>
    <scope>NUCLEOTIDE SEQUENCE [LARGE SCALE GENOMIC DNA]</scope>
    <source>
        <strain evidence="10 11">R19027</strain>
        <tissue evidence="10">Mycelium</tissue>
    </source>
</reference>
<evidence type="ECO:0000256" key="4">
    <source>
        <dbReference type="ARBA" id="ARBA00022617"/>
    </source>
</evidence>
<dbReference type="GO" id="GO:0016705">
    <property type="term" value="F:oxidoreductase activity, acting on paired donors, with incorporation or reduction of molecular oxygen"/>
    <property type="evidence" value="ECO:0007669"/>
    <property type="project" value="InterPro"/>
</dbReference>
<dbReference type="OMA" id="VCARIIN"/>
<dbReference type="VEuPathDB" id="FungiDB:SMAC_05069"/>